<dbReference type="AlphaFoldDB" id="A0A967KIG9"/>
<sequence>MARHLVLGSITQLTADNSGCHALVGSHGGLYTAATATAIGVASLVCHDAGIGLQSAGIEGLTFLEKASIPGATVDFRSARIGDAADMLARGLISRVNDAGAACGVAPGMTAADAFVKFQASKRHPAAGDTTLPDGSSEGRHLIAVALNQGGHHNVLAVDSASLIRPADADAIVVTGSHGGLPGGKAANAVKALVRCVVFNDAGVGIDGAGISRLPVLDVRGIAGLTVAAQSARIGEALSTYQTGVISHANGPARSLGAEPGQPLREFIHHLVNQSTCQSICKEPL</sequence>
<comment type="caution">
    <text evidence="1">The sequence shown here is derived from an EMBL/GenBank/DDBJ whole genome shotgun (WGS) entry which is preliminary data.</text>
</comment>
<accession>A0A967KIG9</accession>
<dbReference type="Proteomes" id="UP000761264">
    <property type="component" value="Unassembled WGS sequence"/>
</dbReference>
<proteinExistence type="predicted"/>
<gene>
    <name evidence="1" type="ORF">HBA54_27130</name>
</gene>
<keyword evidence="2" id="KW-1185">Reference proteome</keyword>
<dbReference type="EMBL" id="JAAQPH010000037">
    <property type="protein sequence ID" value="NIA72271.1"/>
    <property type="molecule type" value="Genomic_DNA"/>
</dbReference>
<evidence type="ECO:0000313" key="1">
    <source>
        <dbReference type="EMBL" id="NIA72271.1"/>
    </source>
</evidence>
<dbReference type="RefSeq" id="WP_167231346.1">
    <property type="nucleotide sequence ID" value="NZ_JAAQPH010000037.1"/>
</dbReference>
<organism evidence="1 2">
    <name type="scientific">Pelagibius litoralis</name>
    <dbReference type="NCBI Taxonomy" id="374515"/>
    <lineage>
        <taxon>Bacteria</taxon>
        <taxon>Pseudomonadati</taxon>
        <taxon>Pseudomonadota</taxon>
        <taxon>Alphaproteobacteria</taxon>
        <taxon>Rhodospirillales</taxon>
        <taxon>Rhodovibrionaceae</taxon>
        <taxon>Pelagibius</taxon>
    </lineage>
</organism>
<protein>
    <submittedName>
        <fullName evidence="1">Uncharacterized protein</fullName>
    </submittedName>
</protein>
<name>A0A967KIG9_9PROT</name>
<evidence type="ECO:0000313" key="2">
    <source>
        <dbReference type="Proteomes" id="UP000761264"/>
    </source>
</evidence>
<reference evidence="1" key="1">
    <citation type="submission" date="2020-03" db="EMBL/GenBank/DDBJ databases">
        <title>Genome of Pelagibius litoralis DSM 21314T.</title>
        <authorList>
            <person name="Wang G."/>
        </authorList>
    </citation>
    <scope>NUCLEOTIDE SEQUENCE</scope>
    <source>
        <strain evidence="1">DSM 21314</strain>
    </source>
</reference>